<proteinExistence type="inferred from homology"/>
<dbReference type="InterPro" id="IPR044492">
    <property type="entry name" value="P_typ_ATPase_HD_dom"/>
</dbReference>
<evidence type="ECO:0000313" key="19">
    <source>
        <dbReference type="EMBL" id="MBN2910517.1"/>
    </source>
</evidence>
<organism evidence="19 20">
    <name type="scientific">Polycladomyces zharkentensis</name>
    <dbReference type="NCBI Taxonomy" id="2807616"/>
    <lineage>
        <taxon>Bacteria</taxon>
        <taxon>Bacillati</taxon>
        <taxon>Bacillota</taxon>
        <taxon>Bacilli</taxon>
        <taxon>Bacillales</taxon>
        <taxon>Thermoactinomycetaceae</taxon>
        <taxon>Polycladomyces</taxon>
    </lineage>
</organism>
<dbReference type="EMBL" id="JAFHAP010000013">
    <property type="protein sequence ID" value="MBN2910517.1"/>
    <property type="molecule type" value="Genomic_DNA"/>
</dbReference>
<dbReference type="NCBIfam" id="TIGR01512">
    <property type="entry name" value="ATPase-IB2_Cd"/>
    <property type="match status" value="1"/>
</dbReference>
<evidence type="ECO:0000256" key="8">
    <source>
        <dbReference type="ARBA" id="ARBA00022723"/>
    </source>
</evidence>
<feature type="transmembrane region" description="Helical" evidence="17">
    <location>
        <begin position="178"/>
        <end position="196"/>
    </location>
</feature>
<feature type="domain" description="HMA" evidence="18">
    <location>
        <begin position="20"/>
        <end position="84"/>
    </location>
</feature>
<evidence type="ECO:0000256" key="4">
    <source>
        <dbReference type="ARBA" id="ARBA00022475"/>
    </source>
</evidence>
<evidence type="ECO:0000313" key="20">
    <source>
        <dbReference type="Proteomes" id="UP001177120"/>
    </source>
</evidence>
<evidence type="ECO:0000256" key="15">
    <source>
        <dbReference type="ARBA" id="ARBA00039103"/>
    </source>
</evidence>
<keyword evidence="5" id="KW-0104">Cadmium</keyword>
<dbReference type="Pfam" id="PF00702">
    <property type="entry name" value="Hydrolase"/>
    <property type="match status" value="1"/>
</dbReference>
<protein>
    <recommendedName>
        <fullName evidence="15">Cd(2+)-exporting ATPase</fullName>
        <ecNumber evidence="15">7.2.2.21</ecNumber>
    </recommendedName>
</protein>
<dbReference type="InterPro" id="IPR059000">
    <property type="entry name" value="ATPase_P-type_domA"/>
</dbReference>
<name>A0ABS2WLS6_9BACL</name>
<dbReference type="InterPro" id="IPR023298">
    <property type="entry name" value="ATPase_P-typ_TM_dom_sf"/>
</dbReference>
<dbReference type="CDD" id="cd00371">
    <property type="entry name" value="HMA"/>
    <property type="match status" value="1"/>
</dbReference>
<evidence type="ECO:0000256" key="11">
    <source>
        <dbReference type="ARBA" id="ARBA00022967"/>
    </source>
</evidence>
<evidence type="ECO:0000256" key="5">
    <source>
        <dbReference type="ARBA" id="ARBA00022539"/>
    </source>
</evidence>
<evidence type="ECO:0000256" key="7">
    <source>
        <dbReference type="ARBA" id="ARBA00022692"/>
    </source>
</evidence>
<dbReference type="PANTHER" id="PTHR48085:SF5">
    <property type="entry name" value="CADMIUM_ZINC-TRANSPORTING ATPASE HMA4-RELATED"/>
    <property type="match status" value="1"/>
</dbReference>
<feature type="transmembrane region" description="Helical" evidence="17">
    <location>
        <begin position="328"/>
        <end position="347"/>
    </location>
</feature>
<dbReference type="Gene3D" id="3.40.50.1000">
    <property type="entry name" value="HAD superfamily/HAD-like"/>
    <property type="match status" value="1"/>
</dbReference>
<dbReference type="SUPFAM" id="SSF56784">
    <property type="entry name" value="HAD-like"/>
    <property type="match status" value="1"/>
</dbReference>
<keyword evidence="11" id="KW-1278">Translocase</keyword>
<dbReference type="EC" id="7.2.2.21" evidence="15"/>
<evidence type="ECO:0000256" key="2">
    <source>
        <dbReference type="ARBA" id="ARBA00006024"/>
    </source>
</evidence>
<keyword evidence="12 17" id="KW-1133">Transmembrane helix</keyword>
<feature type="transmembrane region" description="Helical" evidence="17">
    <location>
        <begin position="95"/>
        <end position="115"/>
    </location>
</feature>
<dbReference type="Proteomes" id="UP001177120">
    <property type="component" value="Unassembled WGS sequence"/>
</dbReference>
<comment type="caution">
    <text evidence="19">The sequence shown here is derived from an EMBL/GenBank/DDBJ whole genome shotgun (WGS) entry which is preliminary data.</text>
</comment>
<dbReference type="InterPro" id="IPR023299">
    <property type="entry name" value="ATPase_P-typ_cyto_dom_N"/>
</dbReference>
<sequence>MCDFKGGKRVTLRGYAKDREQHVYPLVGLTCADCAAKFEEKVRQAEGVIDARVHLATSRLVVTGRKLSIEEVERLGAFDDIRVARREETVGLGRFRWRDPLLLTSAIALVLLLLAELAEWLLFPTAVAIGLFAAATILGGWNHFRRGMVALLRLDFNMNALMTIAVAGAWAIGYWAEAAVVAFLFGVSGWLERTVMESARASIRSLMDWAPKTATVRREGEEQSVSAEELKVGDVLIVRPGEKIAADGEVVKGSTAVNQAAITGESLPVEKSPGDEVFAGSLNHSGAIEVRVTRRAEETTIAKIVALVGEAEEQRAPAQAFVDRFARVYTPIVLALAFAIAVIPPLALGAAWKPWVYEALALLIVACPCALVVSTPVAVVTAVGNAARHGVLIKGGVHLEKAGTLQTIAFDKTGTLTRGEPVVTDIIPLQDQSEAQVLVLAAGIERLSEHPLALAIVRKAKEKRVPVAHVDHFQSVPGRGAKAYIAGTPYWIGSPRWMGEEGFDFGPWEETIHRLQDEGKTVVALGRDREALAIIALADELRDNAVHVIRALKQLGIRRTVLLTGDHAAAARSVARQTGVDETCAELLPEDKVRQVRRYTEEGGPVGMVGDGINDAPALATADVGIAMGGAGTDVALETADIVLMADDLSKLPFTVRMSRAALRVIRQNIAFAVGIKVLAFLLAIPGWLTLWLAIGADMGATILVMLNGMRLLKEKPDMEMRRDES</sequence>
<evidence type="ECO:0000256" key="12">
    <source>
        <dbReference type="ARBA" id="ARBA00022989"/>
    </source>
</evidence>
<feature type="transmembrane region" description="Helical" evidence="17">
    <location>
        <begin position="121"/>
        <end position="144"/>
    </location>
</feature>
<dbReference type="SFLD" id="SFLDG00002">
    <property type="entry name" value="C1.7:_P-type_atpase_like"/>
    <property type="match status" value="1"/>
</dbReference>
<dbReference type="InterPro" id="IPR023214">
    <property type="entry name" value="HAD_sf"/>
</dbReference>
<keyword evidence="13" id="KW-0406">Ion transport</keyword>
<evidence type="ECO:0000256" key="17">
    <source>
        <dbReference type="RuleBase" id="RU362081"/>
    </source>
</evidence>
<comment type="subcellular location">
    <subcellularLocation>
        <location evidence="1">Cell membrane</location>
        <topology evidence="1">Multi-pass membrane protein</topology>
    </subcellularLocation>
</comment>
<feature type="transmembrane region" description="Helical" evidence="17">
    <location>
        <begin position="359"/>
        <end position="384"/>
    </location>
</feature>
<dbReference type="Gene3D" id="3.40.1110.10">
    <property type="entry name" value="Calcium-transporting ATPase, cytoplasmic domain N"/>
    <property type="match status" value="1"/>
</dbReference>
<feature type="transmembrane region" description="Helical" evidence="17">
    <location>
        <begin position="665"/>
        <end position="685"/>
    </location>
</feature>
<keyword evidence="6" id="KW-0597">Phosphoprotein</keyword>
<evidence type="ECO:0000256" key="14">
    <source>
        <dbReference type="ARBA" id="ARBA00023136"/>
    </source>
</evidence>
<dbReference type="Gene3D" id="2.70.150.10">
    <property type="entry name" value="Calcium-transporting ATPase, cytoplasmic transduction domain A"/>
    <property type="match status" value="1"/>
</dbReference>
<keyword evidence="4 17" id="KW-1003">Cell membrane</keyword>
<feature type="transmembrane region" description="Helical" evidence="17">
    <location>
        <begin position="691"/>
        <end position="713"/>
    </location>
</feature>
<dbReference type="PROSITE" id="PS50846">
    <property type="entry name" value="HMA_2"/>
    <property type="match status" value="1"/>
</dbReference>
<dbReference type="PANTHER" id="PTHR48085">
    <property type="entry name" value="CADMIUM/ZINC-TRANSPORTING ATPASE HMA2-RELATED"/>
    <property type="match status" value="1"/>
</dbReference>
<dbReference type="SUPFAM" id="SSF81665">
    <property type="entry name" value="Calcium ATPase, transmembrane domain M"/>
    <property type="match status" value="1"/>
</dbReference>
<evidence type="ECO:0000256" key="3">
    <source>
        <dbReference type="ARBA" id="ARBA00022448"/>
    </source>
</evidence>
<evidence type="ECO:0000256" key="13">
    <source>
        <dbReference type="ARBA" id="ARBA00023065"/>
    </source>
</evidence>
<dbReference type="Pfam" id="PF00403">
    <property type="entry name" value="HMA"/>
    <property type="match status" value="1"/>
</dbReference>
<dbReference type="InterPro" id="IPR008250">
    <property type="entry name" value="ATPase_P-typ_transduc_dom_A_sf"/>
</dbReference>
<dbReference type="PRINTS" id="PR00941">
    <property type="entry name" value="CDATPASE"/>
</dbReference>
<dbReference type="SUPFAM" id="SSF81653">
    <property type="entry name" value="Calcium ATPase, transduction domain A"/>
    <property type="match status" value="1"/>
</dbReference>
<evidence type="ECO:0000256" key="6">
    <source>
        <dbReference type="ARBA" id="ARBA00022553"/>
    </source>
</evidence>
<dbReference type="SFLD" id="SFLDF00027">
    <property type="entry name" value="p-type_atpase"/>
    <property type="match status" value="1"/>
</dbReference>
<dbReference type="InterPro" id="IPR051014">
    <property type="entry name" value="Cation_Transport_ATPase_IB"/>
</dbReference>
<dbReference type="PROSITE" id="PS00154">
    <property type="entry name" value="ATPASE_E1_E2"/>
    <property type="match status" value="1"/>
</dbReference>
<dbReference type="NCBIfam" id="TIGR01494">
    <property type="entry name" value="ATPase_P-type"/>
    <property type="match status" value="1"/>
</dbReference>
<dbReference type="Gene3D" id="3.30.70.100">
    <property type="match status" value="1"/>
</dbReference>
<comment type="catalytic activity">
    <reaction evidence="16">
        <text>Cd(2+)(in) + ATP + H2O = Cd(2+)(out) + ADP + phosphate + H(+)</text>
        <dbReference type="Rhea" id="RHEA:12132"/>
        <dbReference type="ChEBI" id="CHEBI:15377"/>
        <dbReference type="ChEBI" id="CHEBI:15378"/>
        <dbReference type="ChEBI" id="CHEBI:30616"/>
        <dbReference type="ChEBI" id="CHEBI:43474"/>
        <dbReference type="ChEBI" id="CHEBI:48775"/>
        <dbReference type="ChEBI" id="CHEBI:456216"/>
        <dbReference type="EC" id="7.2.2.21"/>
    </reaction>
</comment>
<dbReference type="Pfam" id="PF00122">
    <property type="entry name" value="E1-E2_ATPase"/>
    <property type="match status" value="1"/>
</dbReference>
<dbReference type="PROSITE" id="PS01047">
    <property type="entry name" value="HMA_1"/>
    <property type="match status" value="1"/>
</dbReference>
<feature type="transmembrane region" description="Helical" evidence="17">
    <location>
        <begin position="156"/>
        <end position="172"/>
    </location>
</feature>
<dbReference type="SUPFAM" id="SSF55008">
    <property type="entry name" value="HMA, heavy metal-associated domain"/>
    <property type="match status" value="1"/>
</dbReference>
<dbReference type="SFLD" id="SFLDS00003">
    <property type="entry name" value="Haloacid_Dehalogenase"/>
    <property type="match status" value="1"/>
</dbReference>
<keyword evidence="8 17" id="KW-0479">Metal-binding</keyword>
<dbReference type="InterPro" id="IPR036163">
    <property type="entry name" value="HMA_dom_sf"/>
</dbReference>
<keyword evidence="10 17" id="KW-0067">ATP-binding</keyword>
<dbReference type="InterPro" id="IPR027256">
    <property type="entry name" value="P-typ_ATPase_IB"/>
</dbReference>
<comment type="similarity">
    <text evidence="2 17">Belongs to the cation transport ATPase (P-type) (TC 3.A.3) family. Type IB subfamily.</text>
</comment>
<dbReference type="PRINTS" id="PR00119">
    <property type="entry name" value="CATATPASE"/>
</dbReference>
<dbReference type="InterPro" id="IPR001757">
    <property type="entry name" value="P_typ_ATPase"/>
</dbReference>
<evidence type="ECO:0000256" key="1">
    <source>
        <dbReference type="ARBA" id="ARBA00004651"/>
    </source>
</evidence>
<evidence type="ECO:0000259" key="18">
    <source>
        <dbReference type="PROSITE" id="PS50846"/>
    </source>
</evidence>
<evidence type="ECO:0000256" key="16">
    <source>
        <dbReference type="ARBA" id="ARBA00049338"/>
    </source>
</evidence>
<keyword evidence="9 17" id="KW-0547">Nucleotide-binding</keyword>
<dbReference type="InterPro" id="IPR006121">
    <property type="entry name" value="HMA_dom"/>
</dbReference>
<keyword evidence="20" id="KW-1185">Reference proteome</keyword>
<evidence type="ECO:0000256" key="9">
    <source>
        <dbReference type="ARBA" id="ARBA00022741"/>
    </source>
</evidence>
<keyword evidence="3" id="KW-0813">Transport</keyword>
<dbReference type="NCBIfam" id="TIGR01511">
    <property type="entry name" value="ATPase-IB1_Cu"/>
    <property type="match status" value="1"/>
</dbReference>
<dbReference type="InterPro" id="IPR018303">
    <property type="entry name" value="ATPase_P-typ_P_site"/>
</dbReference>
<evidence type="ECO:0000256" key="10">
    <source>
        <dbReference type="ARBA" id="ARBA00022840"/>
    </source>
</evidence>
<keyword evidence="7 17" id="KW-0812">Transmembrane</keyword>
<accession>A0ABS2WLS6</accession>
<dbReference type="InterPro" id="IPR017969">
    <property type="entry name" value="Heavy-metal-associated_CS"/>
</dbReference>
<dbReference type="InterPro" id="IPR036412">
    <property type="entry name" value="HAD-like_sf"/>
</dbReference>
<reference evidence="19" key="1">
    <citation type="journal article" date="2024" name="Int. J. Syst. Evol. Microbiol.">
        <title>Polycladomyces zharkentensis sp. nov., a novel thermophilic cellulose- and starch-degrading member of the Bacillota from a geothermal aquifer in Kazakhstan.</title>
        <authorList>
            <person name="Mashzhan A."/>
            <person name="Kistaubayeva A."/>
            <person name="Javier-Lopez R."/>
            <person name="Bissenova U."/>
            <person name="Bissenbay A."/>
            <person name="Birkeland N.K."/>
        </authorList>
    </citation>
    <scope>NUCLEOTIDE SEQUENCE</scope>
    <source>
        <strain evidence="19">ZKZ2T</strain>
    </source>
</reference>
<gene>
    <name evidence="19" type="primary">cadA</name>
    <name evidence="19" type="ORF">JQC72_13505</name>
</gene>
<keyword evidence="14 17" id="KW-0472">Membrane</keyword>
<dbReference type="NCBIfam" id="TIGR01525">
    <property type="entry name" value="ATPase-IB_hvy"/>
    <property type="match status" value="1"/>
</dbReference>